<dbReference type="Proteomes" id="UP001153714">
    <property type="component" value="Chromosome 22"/>
</dbReference>
<reference evidence="1" key="1">
    <citation type="submission" date="2021-12" db="EMBL/GenBank/DDBJ databases">
        <authorList>
            <person name="King R."/>
        </authorList>
    </citation>
    <scope>NUCLEOTIDE SEQUENCE</scope>
</reference>
<dbReference type="AlphaFoldDB" id="A0A9P0FYR6"/>
<proteinExistence type="predicted"/>
<dbReference type="OrthoDB" id="8184399at2759"/>
<dbReference type="EMBL" id="OU893353">
    <property type="protein sequence ID" value="CAH0757609.1"/>
    <property type="molecule type" value="Genomic_DNA"/>
</dbReference>
<name>A0A9P0FYR6_9NEOP</name>
<gene>
    <name evidence="1" type="ORF">DIATSA_LOCUS8137</name>
</gene>
<organism evidence="1 2">
    <name type="scientific">Diatraea saccharalis</name>
    <name type="common">sugarcane borer</name>
    <dbReference type="NCBI Taxonomy" id="40085"/>
    <lineage>
        <taxon>Eukaryota</taxon>
        <taxon>Metazoa</taxon>
        <taxon>Ecdysozoa</taxon>
        <taxon>Arthropoda</taxon>
        <taxon>Hexapoda</taxon>
        <taxon>Insecta</taxon>
        <taxon>Pterygota</taxon>
        <taxon>Neoptera</taxon>
        <taxon>Endopterygota</taxon>
        <taxon>Lepidoptera</taxon>
        <taxon>Glossata</taxon>
        <taxon>Ditrysia</taxon>
        <taxon>Pyraloidea</taxon>
        <taxon>Crambidae</taxon>
        <taxon>Crambinae</taxon>
        <taxon>Diatraea</taxon>
    </lineage>
</organism>
<sequence>MESIHKEILSKSKMAELQAIMTKMPLEVCCVAALPEFGLRWREVARAIRNARLPMTSASVARVICRQAAKSLPSDDIEDILAKLRLKLIATQNRTWHVIRLSNKVTEDSVSSLTQYLPARIRQALKNKRKTGRVEVQTTMLGDLIYLSIQLVSEHREGSVLYVATPPGHDVALVSSLSMATFIKAAVQGLGYKEFVDAKLYGSDVNSLLRINDRACNENVEHLHELPTYEPTPVITKQGIDYTNRAYDEKYIDNILGPSPPLLTDLKITSHKTFFDPSKLNKQINLRFHLKSDDVAKSLKSWVVKGALAPTSDFFHIFNKIKSNNITYTREDSD</sequence>
<evidence type="ECO:0000313" key="1">
    <source>
        <dbReference type="EMBL" id="CAH0757609.1"/>
    </source>
</evidence>
<protein>
    <submittedName>
        <fullName evidence="1">Uncharacterized protein</fullName>
    </submittedName>
</protein>
<accession>A0A9P0FYR6</accession>
<keyword evidence="2" id="KW-1185">Reference proteome</keyword>
<reference evidence="1" key="2">
    <citation type="submission" date="2022-10" db="EMBL/GenBank/DDBJ databases">
        <authorList>
            <consortium name="ENA_rothamsted_submissions"/>
            <consortium name="culmorum"/>
            <person name="King R."/>
        </authorList>
    </citation>
    <scope>NUCLEOTIDE SEQUENCE</scope>
</reference>
<evidence type="ECO:0000313" key="2">
    <source>
        <dbReference type="Proteomes" id="UP001153714"/>
    </source>
</evidence>